<proteinExistence type="predicted"/>
<feature type="compositionally biased region" description="Basic and acidic residues" evidence="6">
    <location>
        <begin position="102"/>
        <end position="116"/>
    </location>
</feature>
<feature type="domain" description="Integrase catalytic" evidence="8">
    <location>
        <begin position="647"/>
        <end position="818"/>
    </location>
</feature>
<protein>
    <submittedName>
        <fullName evidence="9">Uncharacterized protein</fullName>
    </submittedName>
</protein>
<dbReference type="GO" id="GO:0015074">
    <property type="term" value="P:DNA integration"/>
    <property type="evidence" value="ECO:0007669"/>
    <property type="project" value="InterPro"/>
</dbReference>
<evidence type="ECO:0000256" key="1">
    <source>
        <dbReference type="ARBA" id="ARBA00022670"/>
    </source>
</evidence>
<feature type="compositionally biased region" description="Low complexity" evidence="6">
    <location>
        <begin position="1685"/>
        <end position="1700"/>
    </location>
</feature>
<dbReference type="SUPFAM" id="SSF53098">
    <property type="entry name" value="Ribonuclease H-like"/>
    <property type="match status" value="1"/>
</dbReference>
<organism evidence="9">
    <name type="scientific">Tanacetum cinerariifolium</name>
    <name type="common">Dalmatian daisy</name>
    <name type="synonym">Chrysanthemum cinerariifolium</name>
    <dbReference type="NCBI Taxonomy" id="118510"/>
    <lineage>
        <taxon>Eukaryota</taxon>
        <taxon>Viridiplantae</taxon>
        <taxon>Streptophyta</taxon>
        <taxon>Embryophyta</taxon>
        <taxon>Tracheophyta</taxon>
        <taxon>Spermatophyta</taxon>
        <taxon>Magnoliopsida</taxon>
        <taxon>eudicotyledons</taxon>
        <taxon>Gunneridae</taxon>
        <taxon>Pentapetalae</taxon>
        <taxon>asterids</taxon>
        <taxon>campanulids</taxon>
        <taxon>Asterales</taxon>
        <taxon>Asteraceae</taxon>
        <taxon>Asteroideae</taxon>
        <taxon>Anthemideae</taxon>
        <taxon>Anthemidinae</taxon>
        <taxon>Tanacetum</taxon>
    </lineage>
</organism>
<keyword evidence="4" id="KW-0863">Zinc-finger</keyword>
<feature type="region of interest" description="Disordered" evidence="6">
    <location>
        <begin position="398"/>
        <end position="431"/>
    </location>
</feature>
<evidence type="ECO:0000256" key="5">
    <source>
        <dbReference type="SAM" id="Coils"/>
    </source>
</evidence>
<dbReference type="PANTHER" id="PTHR42648:SF32">
    <property type="entry name" value="RIBONUCLEASE H-LIKE DOMAIN, GAG-PRE-INTEGRASE DOMAIN PROTEIN-RELATED"/>
    <property type="match status" value="1"/>
</dbReference>
<evidence type="ECO:0000259" key="8">
    <source>
        <dbReference type="PROSITE" id="PS50994"/>
    </source>
</evidence>
<feature type="coiled-coil region" evidence="5">
    <location>
        <begin position="1971"/>
        <end position="2001"/>
    </location>
</feature>
<dbReference type="SUPFAM" id="SSF57756">
    <property type="entry name" value="Retrovirus zinc finger-like domains"/>
    <property type="match status" value="2"/>
</dbReference>
<feature type="compositionally biased region" description="Polar residues" evidence="6">
    <location>
        <begin position="419"/>
        <end position="431"/>
    </location>
</feature>
<keyword evidence="2" id="KW-0479">Metal-binding</keyword>
<dbReference type="PROSITE" id="PS50158">
    <property type="entry name" value="ZF_CCHC"/>
    <property type="match status" value="1"/>
</dbReference>
<evidence type="ECO:0000256" key="6">
    <source>
        <dbReference type="SAM" id="MobiDB-lite"/>
    </source>
</evidence>
<name>A0A6L2NRP5_TANCI</name>
<evidence type="ECO:0000313" key="9">
    <source>
        <dbReference type="EMBL" id="GEU88267.1"/>
    </source>
</evidence>
<dbReference type="Pfam" id="PF07727">
    <property type="entry name" value="RVT_2"/>
    <property type="match status" value="2"/>
</dbReference>
<keyword evidence="5" id="KW-0175">Coiled coil</keyword>
<keyword evidence="1" id="KW-0645">Protease</keyword>
<dbReference type="GO" id="GO:0006508">
    <property type="term" value="P:proteolysis"/>
    <property type="evidence" value="ECO:0007669"/>
    <property type="project" value="UniProtKB-KW"/>
</dbReference>
<dbReference type="SMART" id="SM00343">
    <property type="entry name" value="ZnF_C2HC"/>
    <property type="match status" value="3"/>
</dbReference>
<accession>A0A6L2NRP5</accession>
<dbReference type="GO" id="GO:0003676">
    <property type="term" value="F:nucleic acid binding"/>
    <property type="evidence" value="ECO:0007669"/>
    <property type="project" value="InterPro"/>
</dbReference>
<evidence type="ECO:0000256" key="3">
    <source>
        <dbReference type="ARBA" id="ARBA00022801"/>
    </source>
</evidence>
<keyword evidence="4" id="KW-0862">Zinc</keyword>
<feature type="compositionally biased region" description="Basic and acidic residues" evidence="6">
    <location>
        <begin position="400"/>
        <end position="414"/>
    </location>
</feature>
<dbReference type="Gene3D" id="4.10.60.10">
    <property type="entry name" value="Zinc finger, CCHC-type"/>
    <property type="match status" value="1"/>
</dbReference>
<dbReference type="PANTHER" id="PTHR42648">
    <property type="entry name" value="TRANSPOSASE, PUTATIVE-RELATED"/>
    <property type="match status" value="1"/>
</dbReference>
<dbReference type="InterPro" id="IPR054722">
    <property type="entry name" value="PolX-like_BBD"/>
</dbReference>
<evidence type="ECO:0000259" key="7">
    <source>
        <dbReference type="PROSITE" id="PS50158"/>
    </source>
</evidence>
<dbReference type="InterPro" id="IPR036397">
    <property type="entry name" value="RNaseH_sf"/>
</dbReference>
<evidence type="ECO:0000256" key="2">
    <source>
        <dbReference type="ARBA" id="ARBA00022723"/>
    </source>
</evidence>
<comment type="caution">
    <text evidence="9">The sequence shown here is derived from an EMBL/GenBank/DDBJ whole genome shotgun (WGS) entry which is preliminary data.</text>
</comment>
<dbReference type="Pfam" id="PF00098">
    <property type="entry name" value="zf-CCHC"/>
    <property type="match status" value="1"/>
</dbReference>
<dbReference type="InterPro" id="IPR001584">
    <property type="entry name" value="Integrase_cat-core"/>
</dbReference>
<dbReference type="InterPro" id="IPR039537">
    <property type="entry name" value="Retrotran_Ty1/copia-like"/>
</dbReference>
<keyword evidence="3" id="KW-0378">Hydrolase</keyword>
<feature type="region of interest" description="Disordered" evidence="6">
    <location>
        <begin position="1663"/>
        <end position="1700"/>
    </location>
</feature>
<dbReference type="InterPro" id="IPR057670">
    <property type="entry name" value="SH3_retrovirus"/>
</dbReference>
<dbReference type="InterPro" id="IPR001878">
    <property type="entry name" value="Znf_CCHC"/>
</dbReference>
<dbReference type="PROSITE" id="PS50994">
    <property type="entry name" value="INTEGRASE"/>
    <property type="match status" value="1"/>
</dbReference>
<dbReference type="Gene3D" id="3.30.420.10">
    <property type="entry name" value="Ribonuclease H-like superfamily/Ribonuclease H"/>
    <property type="match status" value="1"/>
</dbReference>
<sequence>MSSSHTDSTTDSVSIAASISAICAKLPMSSLPNVDSLSNAIDVDDLEEMDLRWQMAMLTMRAKRFLQKRSKNLGANGPTSMGFDMSKVECFNCHRKGHFARECRSSKDSRRTDAAKPQRRTVPSYQAEEEPANYALMDFSSNSSSDNEFNAAGEELSAAKQKLMLLDSAAERSLMLSSQVKTANDKLARKNELKARGTLLMALPDKHQLKFNSHKDAKTLMEAIEKRFGGIIETKKVQKTLLKQQFENFTGSSLESLDQIHDKLQKLVSQLKIHGVSLSQEYVNLKFLRSIASQNLAFVSSSHTDSTTDSVSAAASVSAVCAKLPVSSLLNVDSLSNVVIYSFFASQYTSPQLDNEDLKQIDTGRNLGANGPTSMGFDMSKVECYNCHRKGHFARKKCRSPKDLRRTGAAEPQRRTVPVETSTSNALVSQCDGTGTYDRSYQAGEEPANYALMAFSSSNSSSDNELSSIKPEQDLSHTTRPIAPIIEDWVSDSEDESETKASQFVSSFVQSSEQVKSPRNSFQPIETSIPAATPAPISPKSISSGKRRNRKACFVCKSVDHLIKDCDYHTKKMAQPTLRNYAHMVLTQSKLVFNTAVRPVSAVVPKIMVTRPRLAHLIVTKSKSPIRRHITHSPSPKTTNSPPRVTAVKAPVGNPQHALKDKGVTDIGCSRHMTGNMSYLSDFEELNGGYIAFGGNPKGSKISGKGKIKTCLENQLSLKVKVIRSDNGTEFKNSDLNQFCGMKGIKREFSVPRTPQQNGIAERKNRTLIEAARTMLANSLLLILFWAEAVNIACYVHNRVLVTKPHNKTYYELLYGRSPSIGFMRPFGCPVIILNTLDSLGKFKRKVDEGFLVGYSVNSKAFRVFNNRTRIVQETLHVNFLENKPNVTGSGPTWLFDIDSLTRTMNYKPVNTGNQTNPSAGFQDKFDAEKAGEEVDQQYVLFSVWSFGSTNPQNYDGDAAFDEKEHDFDAKKPESKVIFSPSSRYRHLNAEFEDCSDNNSNEVNATGSIVPTVGQNFLNNTNTFSAAELEDIIYSDDEDVVGAEVYFNNLESSIPISPIPTTRIHKDHPISQIISDLSLTTQTRSITRVVKDQGVLSQMFNDDFYTCMFACFLSQEELKRVHQYLKDPNYIEAMQEELLQFKMQKVWVLVDLLHGKRAIGTKWVYKNKKDERGTVIMNKARLVAQGHTQEEGIDYEEVFALGTIEEEVYVCQPLGFEDPDHPDKVYKVVKALYGLHQAPRAWYETLATYLLENGFQRGIIDQTLFIKKQKGDHLLDGIFISQDKYIAEILRKFGLTKGKSASTPIDTEKPLLKDPDGDDVDVHTYRLMIDSLMYLTSSRPDIMFECKKQTVVAISSTEAEYVVAASCTKWNEVIKKDVTYYIYLKCWLSPHTTNGSQFTMSNLHKNWLVQKKTALGKDSSNSLMAANLPKIIWYSTHHVTLMKSWLVRKQTALGKDKSNPLTVDSLLKTIWSSIHHHLTNEVLTIPGQTTTGKEISNPFMADIYVSCIKQFWNTVAIKQYNDVTRLQALVNKKKVVVTEAVIREVLRLDDAEGVDCLPNEDIFAELACMGYEKPSTKLAFYKAFFSSQWKFLIHIILQSMSAKHTSRNEFSSAIASAVICHLLINRVEKRFSGVETPLFEGMLVGQVIEEGGDAEEHVQDVTDGDATQGADTASYGEVPTISQEPSIPSSTPPYSTTTTTLRSSINIPALDACAAFTRRVEHLEYDKVAQALEIKKLKSRRVDTSEDTAMDDASNQERIIDELDKDDAIALMDDKEEDKKEEEAKVFEDDQVQGRKAESQAEIYKIDMDHASKVLSMQEDEPAEVQEVVDVVTTANLITEVVTTASEIVTAASTIISAAEPQVPAATITVAPAKVDPKPLKKKQQIEMDEEYARKLHAELNEDIDWDVVIDHVKLKAKEDPTMQRYQVMKRKPQTEAQARKNIMMYLKNVAGFKLDYFKGMSYDDIRLIFKAKFNSNIAFLLKTKEQIEEEENKALQSINETPTQKAAKRRKLNEEVEDLKRHLEIIPDEDDDVYTEATPLARKMDRLKSGKIKGLYMVKQRSRAGSY</sequence>
<reference evidence="9" key="1">
    <citation type="journal article" date="2019" name="Sci. Rep.">
        <title>Draft genome of Tanacetum cinerariifolium, the natural source of mosquito coil.</title>
        <authorList>
            <person name="Yamashiro T."/>
            <person name="Shiraishi A."/>
            <person name="Satake H."/>
            <person name="Nakayama K."/>
        </authorList>
    </citation>
    <scope>NUCLEOTIDE SEQUENCE</scope>
</reference>
<feature type="region of interest" description="Disordered" evidence="6">
    <location>
        <begin position="102"/>
        <end position="127"/>
    </location>
</feature>
<dbReference type="InterPro" id="IPR036875">
    <property type="entry name" value="Znf_CCHC_sf"/>
</dbReference>
<dbReference type="GO" id="GO:0008233">
    <property type="term" value="F:peptidase activity"/>
    <property type="evidence" value="ECO:0007669"/>
    <property type="project" value="UniProtKB-KW"/>
</dbReference>
<dbReference type="GO" id="GO:0008270">
    <property type="term" value="F:zinc ion binding"/>
    <property type="evidence" value="ECO:0007669"/>
    <property type="project" value="UniProtKB-KW"/>
</dbReference>
<dbReference type="Pfam" id="PF14223">
    <property type="entry name" value="Retrotran_gag_2"/>
    <property type="match status" value="1"/>
</dbReference>
<dbReference type="Pfam" id="PF22936">
    <property type="entry name" value="Pol_BBD"/>
    <property type="match status" value="1"/>
</dbReference>
<gene>
    <name evidence="9" type="ORF">Tci_060245</name>
</gene>
<dbReference type="EMBL" id="BKCJ010009712">
    <property type="protein sequence ID" value="GEU88267.1"/>
    <property type="molecule type" value="Genomic_DNA"/>
</dbReference>
<dbReference type="InterPro" id="IPR013103">
    <property type="entry name" value="RVT_2"/>
</dbReference>
<evidence type="ECO:0000256" key="4">
    <source>
        <dbReference type="PROSITE-ProRule" id="PRU00047"/>
    </source>
</evidence>
<feature type="domain" description="CCHC-type" evidence="7">
    <location>
        <begin position="90"/>
        <end position="105"/>
    </location>
</feature>
<dbReference type="InterPro" id="IPR012337">
    <property type="entry name" value="RNaseH-like_sf"/>
</dbReference>
<dbReference type="Pfam" id="PF25597">
    <property type="entry name" value="SH3_retrovirus"/>
    <property type="match status" value="1"/>
</dbReference>